<evidence type="ECO:0000256" key="2">
    <source>
        <dbReference type="SAM" id="Phobius"/>
    </source>
</evidence>
<protein>
    <submittedName>
        <fullName evidence="3">Uncharacterized protein</fullName>
    </submittedName>
</protein>
<dbReference type="RefSeq" id="WP_382423784.1">
    <property type="nucleotide sequence ID" value="NZ_JBHSCW010000015.1"/>
</dbReference>
<gene>
    <name evidence="3" type="ORF">ACFOW6_17840</name>
</gene>
<evidence type="ECO:0000313" key="3">
    <source>
        <dbReference type="EMBL" id="MFC4353408.1"/>
    </source>
</evidence>
<proteinExistence type="predicted"/>
<reference evidence="4" key="1">
    <citation type="journal article" date="2019" name="Int. J. Syst. Evol. Microbiol.">
        <title>The Global Catalogue of Microorganisms (GCM) 10K type strain sequencing project: providing services to taxonomists for standard genome sequencing and annotation.</title>
        <authorList>
            <consortium name="The Broad Institute Genomics Platform"/>
            <consortium name="The Broad Institute Genome Sequencing Center for Infectious Disease"/>
            <person name="Wu L."/>
            <person name="Ma J."/>
        </authorList>
    </citation>
    <scope>NUCLEOTIDE SEQUENCE [LARGE SCALE GENOMIC DNA]</scope>
    <source>
        <strain evidence="4">CECT 8472</strain>
    </source>
</reference>
<keyword evidence="2" id="KW-1133">Transmembrane helix</keyword>
<keyword evidence="1" id="KW-0175">Coiled coil</keyword>
<dbReference type="EMBL" id="JBHSCW010000015">
    <property type="protein sequence ID" value="MFC4353408.1"/>
    <property type="molecule type" value="Genomic_DNA"/>
</dbReference>
<accession>A0ABV8UQ53</accession>
<comment type="caution">
    <text evidence="3">The sequence shown here is derived from an EMBL/GenBank/DDBJ whole genome shotgun (WGS) entry which is preliminary data.</text>
</comment>
<keyword evidence="2" id="KW-0812">Transmembrane</keyword>
<feature type="transmembrane region" description="Helical" evidence="2">
    <location>
        <begin position="262"/>
        <end position="285"/>
    </location>
</feature>
<feature type="transmembrane region" description="Helical" evidence="2">
    <location>
        <begin position="12"/>
        <end position="34"/>
    </location>
</feature>
<feature type="coiled-coil region" evidence="1">
    <location>
        <begin position="87"/>
        <end position="114"/>
    </location>
</feature>
<feature type="transmembrane region" description="Helical" evidence="2">
    <location>
        <begin position="171"/>
        <end position="188"/>
    </location>
</feature>
<name>A0ABV8UQ53_9PROT</name>
<organism evidence="3 4">
    <name type="scientific">Fodinicurvata halophila</name>
    <dbReference type="NCBI Taxonomy" id="1419723"/>
    <lineage>
        <taxon>Bacteria</taxon>
        <taxon>Pseudomonadati</taxon>
        <taxon>Pseudomonadota</taxon>
        <taxon>Alphaproteobacteria</taxon>
        <taxon>Rhodospirillales</taxon>
        <taxon>Rhodovibrionaceae</taxon>
        <taxon>Fodinicurvata</taxon>
    </lineage>
</organism>
<keyword evidence="4" id="KW-1185">Reference proteome</keyword>
<evidence type="ECO:0000313" key="4">
    <source>
        <dbReference type="Proteomes" id="UP001595799"/>
    </source>
</evidence>
<evidence type="ECO:0000256" key="1">
    <source>
        <dbReference type="SAM" id="Coils"/>
    </source>
</evidence>
<dbReference type="Proteomes" id="UP001595799">
    <property type="component" value="Unassembled WGS sequence"/>
</dbReference>
<keyword evidence="2" id="KW-0472">Membrane</keyword>
<sequence>MDSALIEAAIGLVLVYLVFSLSVTSLNEAIASLLQLRGRVLYRRLQEIFAGEAEFILNDPLLRSLSANGRPSYIPPALFGETVAVRLRDYLDRIRELRKAVATEAEQVQALKEAAAQSLADLPAPIQDYAESLLERVSETASDIGSEIERLATRHFDEIASRLSGVYARRIKLFSAVISAVLVVGANVDSLRIVNLLLADASLRRLLVERADSLGETSGTPDELAAGLDDALLSSLPIGWDCAPAIAFSGIPDLACGFRADALAVSLLGWGISALAIMLGAPFWFGTLQRISNIRGSGGKPDAPPSS</sequence>